<evidence type="ECO:0000256" key="1">
    <source>
        <dbReference type="ARBA" id="ARBA00004651"/>
    </source>
</evidence>
<proteinExistence type="predicted"/>
<feature type="transmembrane region" description="Helical" evidence="9">
    <location>
        <begin position="12"/>
        <end position="32"/>
    </location>
</feature>
<keyword evidence="7 9" id="KW-0472">Membrane</keyword>
<dbReference type="Proteomes" id="UP001321498">
    <property type="component" value="Chromosome"/>
</dbReference>
<feature type="transmembrane region" description="Helical" evidence="9">
    <location>
        <begin position="211"/>
        <end position="231"/>
    </location>
</feature>
<dbReference type="InterPro" id="IPR001851">
    <property type="entry name" value="ABC_transp_permease"/>
</dbReference>
<evidence type="ECO:0000256" key="4">
    <source>
        <dbReference type="ARBA" id="ARBA00022519"/>
    </source>
</evidence>
<keyword evidence="6 9" id="KW-1133">Transmembrane helix</keyword>
<keyword evidence="4" id="KW-0997">Cell inner membrane</keyword>
<gene>
    <name evidence="10" type="primary">rbsC_1</name>
    <name evidence="10" type="ORF">GCM10025866_07620</name>
</gene>
<name>A0ABM8G9H9_9MICO</name>
<feature type="transmembrane region" description="Helical" evidence="9">
    <location>
        <begin position="38"/>
        <end position="56"/>
    </location>
</feature>
<feature type="transmembrane region" description="Helical" evidence="9">
    <location>
        <begin position="291"/>
        <end position="309"/>
    </location>
</feature>
<dbReference type="RefSeq" id="WP_286278264.1">
    <property type="nucleotide sequence ID" value="NZ_AP027731.1"/>
</dbReference>
<dbReference type="PANTHER" id="PTHR32196:SF71">
    <property type="entry name" value="AUTOINDUCER 2 IMPORT SYSTEM PERMEASE PROTEIN LSRD"/>
    <property type="match status" value="1"/>
</dbReference>
<evidence type="ECO:0000313" key="11">
    <source>
        <dbReference type="Proteomes" id="UP001321498"/>
    </source>
</evidence>
<keyword evidence="2" id="KW-0813">Transport</keyword>
<evidence type="ECO:0000313" key="10">
    <source>
        <dbReference type="EMBL" id="BDZ44853.1"/>
    </source>
</evidence>
<evidence type="ECO:0000256" key="3">
    <source>
        <dbReference type="ARBA" id="ARBA00022475"/>
    </source>
</evidence>
<protein>
    <recommendedName>
        <fullName evidence="8">Autoinducer 2 import system permease protein LsrD</fullName>
    </recommendedName>
</protein>
<dbReference type="EMBL" id="AP027731">
    <property type="protein sequence ID" value="BDZ44853.1"/>
    <property type="molecule type" value="Genomic_DNA"/>
</dbReference>
<feature type="transmembrane region" description="Helical" evidence="9">
    <location>
        <begin position="86"/>
        <end position="108"/>
    </location>
</feature>
<comment type="subcellular location">
    <subcellularLocation>
        <location evidence="1">Cell membrane</location>
        <topology evidence="1">Multi-pass membrane protein</topology>
    </subcellularLocation>
</comment>
<dbReference type="CDD" id="cd06579">
    <property type="entry name" value="TM_PBP1_transp_AraH_like"/>
    <property type="match status" value="1"/>
</dbReference>
<reference evidence="11" key="1">
    <citation type="journal article" date="2019" name="Int. J. Syst. Evol. Microbiol.">
        <title>The Global Catalogue of Microorganisms (GCM) 10K type strain sequencing project: providing services to taxonomists for standard genome sequencing and annotation.</title>
        <authorList>
            <consortium name="The Broad Institute Genomics Platform"/>
            <consortium name="The Broad Institute Genome Sequencing Center for Infectious Disease"/>
            <person name="Wu L."/>
            <person name="Ma J."/>
        </authorList>
    </citation>
    <scope>NUCLEOTIDE SEQUENCE [LARGE SCALE GENOMIC DNA]</scope>
    <source>
        <strain evidence="11">NBRC 108725</strain>
    </source>
</reference>
<sequence length="317" mass="33418">MLVKLVTEYSFVLSFLLLVIIAAIVNHNFFSWANVSNIFIQSCTIGLIALGMSMVISAGQIDISVGSQVAFIGGFGVLVLNQTGSVLVMLLFCAITGILIGLLNGVLITKGRMPSIIATLATMAGLRSIINHFGSGGPFTVDRAFYDQFRQIAAGGVNLGAFTIPYFMIIFIVATIIFDVVMKRTRLGKHIYAVGSNEVSARLSGVNVDRVKTATFVITGLMCGIAALLYASRTTAVAASNAAVGFELDAIAAVAIGGTAMTGGRGKIFGTFLGVLMFSIIRNILTAADVSTFLTGAISAAIIIIAVLLQNFQNRRR</sequence>
<evidence type="ECO:0000256" key="8">
    <source>
        <dbReference type="ARBA" id="ARBA00039381"/>
    </source>
</evidence>
<evidence type="ECO:0000256" key="9">
    <source>
        <dbReference type="SAM" id="Phobius"/>
    </source>
</evidence>
<evidence type="ECO:0000256" key="7">
    <source>
        <dbReference type="ARBA" id="ARBA00023136"/>
    </source>
</evidence>
<dbReference type="Pfam" id="PF02653">
    <property type="entry name" value="BPD_transp_2"/>
    <property type="match status" value="1"/>
</dbReference>
<keyword evidence="3" id="KW-1003">Cell membrane</keyword>
<feature type="transmembrane region" description="Helical" evidence="9">
    <location>
        <begin position="268"/>
        <end position="285"/>
    </location>
</feature>
<keyword evidence="11" id="KW-1185">Reference proteome</keyword>
<evidence type="ECO:0000256" key="6">
    <source>
        <dbReference type="ARBA" id="ARBA00022989"/>
    </source>
</evidence>
<evidence type="ECO:0000256" key="2">
    <source>
        <dbReference type="ARBA" id="ARBA00022448"/>
    </source>
</evidence>
<dbReference type="PANTHER" id="PTHR32196">
    <property type="entry name" value="ABC TRANSPORTER PERMEASE PROTEIN YPHD-RELATED-RELATED"/>
    <property type="match status" value="1"/>
</dbReference>
<evidence type="ECO:0000256" key="5">
    <source>
        <dbReference type="ARBA" id="ARBA00022692"/>
    </source>
</evidence>
<keyword evidence="5 9" id="KW-0812">Transmembrane</keyword>
<organism evidence="10 11">
    <name type="scientific">Naasia aerilata</name>
    <dbReference type="NCBI Taxonomy" id="1162966"/>
    <lineage>
        <taxon>Bacteria</taxon>
        <taxon>Bacillati</taxon>
        <taxon>Actinomycetota</taxon>
        <taxon>Actinomycetes</taxon>
        <taxon>Micrococcales</taxon>
        <taxon>Microbacteriaceae</taxon>
        <taxon>Naasia</taxon>
    </lineage>
</organism>
<accession>A0ABM8G9H9</accession>
<feature type="transmembrane region" description="Helical" evidence="9">
    <location>
        <begin position="153"/>
        <end position="181"/>
    </location>
</feature>